<feature type="transmembrane region" description="Helical" evidence="1">
    <location>
        <begin position="89"/>
        <end position="108"/>
    </location>
</feature>
<evidence type="ECO:0000256" key="1">
    <source>
        <dbReference type="SAM" id="Phobius"/>
    </source>
</evidence>
<gene>
    <name evidence="3" type="ORF">FEM48_Zijuj11G0136300</name>
</gene>
<feature type="transmembrane region" description="Helical" evidence="1">
    <location>
        <begin position="16"/>
        <end position="37"/>
    </location>
</feature>
<comment type="caution">
    <text evidence="3">The sequence shown here is derived from an EMBL/GenBank/DDBJ whole genome shotgun (WGS) entry which is preliminary data.</text>
</comment>
<keyword evidence="1" id="KW-0812">Transmembrane</keyword>
<organism evidence="3 4">
    <name type="scientific">Ziziphus jujuba var. spinosa</name>
    <dbReference type="NCBI Taxonomy" id="714518"/>
    <lineage>
        <taxon>Eukaryota</taxon>
        <taxon>Viridiplantae</taxon>
        <taxon>Streptophyta</taxon>
        <taxon>Embryophyta</taxon>
        <taxon>Tracheophyta</taxon>
        <taxon>Spermatophyta</taxon>
        <taxon>Magnoliopsida</taxon>
        <taxon>eudicotyledons</taxon>
        <taxon>Gunneridae</taxon>
        <taxon>Pentapetalae</taxon>
        <taxon>rosids</taxon>
        <taxon>fabids</taxon>
        <taxon>Rosales</taxon>
        <taxon>Rhamnaceae</taxon>
        <taxon>Paliureae</taxon>
        <taxon>Ziziphus</taxon>
    </lineage>
</organism>
<dbReference type="AlphaFoldDB" id="A0A978UJ89"/>
<dbReference type="EMBL" id="JAEACU010000011">
    <property type="protein sequence ID" value="KAH7514870.1"/>
    <property type="molecule type" value="Genomic_DNA"/>
</dbReference>
<protein>
    <recommendedName>
        <fullName evidence="2">DUF4220 domain-containing protein</fullName>
    </recommendedName>
</protein>
<accession>A0A978UJ89</accession>
<keyword evidence="1" id="KW-1133">Transmembrane helix</keyword>
<reference evidence="3" key="1">
    <citation type="journal article" date="2021" name="Front. Plant Sci.">
        <title>Chromosome-Scale Genome Assembly for Chinese Sour Jujube and Insights Into Its Genome Evolution and Domestication Signature.</title>
        <authorList>
            <person name="Shen L.-Y."/>
            <person name="Luo H."/>
            <person name="Wang X.-L."/>
            <person name="Wang X.-M."/>
            <person name="Qiu X.-J."/>
            <person name="Liu H."/>
            <person name="Zhou S.-S."/>
            <person name="Jia K.-H."/>
            <person name="Nie S."/>
            <person name="Bao Y.-T."/>
            <person name="Zhang R.-G."/>
            <person name="Yun Q.-Z."/>
            <person name="Chai Y.-H."/>
            <person name="Lu J.-Y."/>
            <person name="Li Y."/>
            <person name="Zhao S.-W."/>
            <person name="Mao J.-F."/>
            <person name="Jia S.-G."/>
            <person name="Mao Y.-M."/>
        </authorList>
    </citation>
    <scope>NUCLEOTIDE SEQUENCE</scope>
    <source>
        <strain evidence="3">AT0</strain>
        <tissue evidence="3">Leaf</tissue>
    </source>
</reference>
<dbReference type="Proteomes" id="UP000813462">
    <property type="component" value="Unassembled WGS sequence"/>
</dbReference>
<sequence length="227" mass="25739">MELPIPKKLEKLWDKWDIPACVLSSLLLQVFLVIFASFRRRSRNRILHFLIWSAYLIADWIAAVTIGLITKFQTQNGRHGNSQDLYAFWASFLLLHLGGPDSITSFALEDNEFWLRHLFGLILQVMSAGYCIFLTLPNNNLWLPTILIFVVGSIKYAERTAALYLASFNHFGDAVGDPEGPDAEGTEFDFKLASESDHMDLVMLSYSLFKFFNGIIGGLLLTVKLVE</sequence>
<evidence type="ECO:0000313" key="3">
    <source>
        <dbReference type="EMBL" id="KAH7514870.1"/>
    </source>
</evidence>
<evidence type="ECO:0000259" key="2">
    <source>
        <dbReference type="Pfam" id="PF13968"/>
    </source>
</evidence>
<name>A0A978UJ89_ZIZJJ</name>
<dbReference type="Pfam" id="PF13968">
    <property type="entry name" value="DUF4220"/>
    <property type="match status" value="1"/>
</dbReference>
<feature type="transmembrane region" description="Helical" evidence="1">
    <location>
        <begin position="115"/>
        <end position="135"/>
    </location>
</feature>
<proteinExistence type="predicted"/>
<feature type="domain" description="DUF4220" evidence="2">
    <location>
        <begin position="52"/>
        <end position="221"/>
    </location>
</feature>
<keyword evidence="1" id="KW-0472">Membrane</keyword>
<dbReference type="InterPro" id="IPR025315">
    <property type="entry name" value="DUF4220"/>
</dbReference>
<evidence type="ECO:0000313" key="4">
    <source>
        <dbReference type="Proteomes" id="UP000813462"/>
    </source>
</evidence>
<feature type="transmembrane region" description="Helical" evidence="1">
    <location>
        <begin position="201"/>
        <end position="223"/>
    </location>
</feature>
<dbReference type="PANTHER" id="PTHR31325">
    <property type="entry name" value="OS01G0798800 PROTEIN-RELATED"/>
    <property type="match status" value="1"/>
</dbReference>
<feature type="transmembrane region" description="Helical" evidence="1">
    <location>
        <begin position="49"/>
        <end position="69"/>
    </location>
</feature>